<dbReference type="InterPro" id="IPR036305">
    <property type="entry name" value="RGS_sf"/>
</dbReference>
<dbReference type="Gene3D" id="1.10.167.10">
    <property type="entry name" value="Regulator of G-protein Signalling 4, domain 2"/>
    <property type="match status" value="1"/>
</dbReference>
<proteinExistence type="predicted"/>
<dbReference type="Proteomes" id="UP000023152">
    <property type="component" value="Unassembled WGS sequence"/>
</dbReference>
<keyword evidence="2" id="KW-1185">Reference proteome</keyword>
<dbReference type="SUPFAM" id="SSF48097">
    <property type="entry name" value="Regulator of G-protein signaling, RGS"/>
    <property type="match status" value="1"/>
</dbReference>
<gene>
    <name evidence="1" type="ORF">RFI_24343</name>
</gene>
<organism evidence="1 2">
    <name type="scientific">Reticulomyxa filosa</name>
    <dbReference type="NCBI Taxonomy" id="46433"/>
    <lineage>
        <taxon>Eukaryota</taxon>
        <taxon>Sar</taxon>
        <taxon>Rhizaria</taxon>
        <taxon>Retaria</taxon>
        <taxon>Foraminifera</taxon>
        <taxon>Monothalamids</taxon>
        <taxon>Reticulomyxidae</taxon>
        <taxon>Reticulomyxa</taxon>
    </lineage>
</organism>
<name>X6MH91_RETFI</name>
<evidence type="ECO:0000313" key="2">
    <source>
        <dbReference type="Proteomes" id="UP000023152"/>
    </source>
</evidence>
<evidence type="ECO:0008006" key="3">
    <source>
        <dbReference type="Google" id="ProtNLM"/>
    </source>
</evidence>
<accession>X6MH91</accession>
<reference evidence="1 2" key="1">
    <citation type="journal article" date="2013" name="Curr. Biol.">
        <title>The Genome of the Foraminiferan Reticulomyxa filosa.</title>
        <authorList>
            <person name="Glockner G."/>
            <person name="Hulsmann N."/>
            <person name="Schleicher M."/>
            <person name="Noegel A.A."/>
            <person name="Eichinger L."/>
            <person name="Gallinger C."/>
            <person name="Pawlowski J."/>
            <person name="Sierra R."/>
            <person name="Euteneuer U."/>
            <person name="Pillet L."/>
            <person name="Moustafa A."/>
            <person name="Platzer M."/>
            <person name="Groth M."/>
            <person name="Szafranski K."/>
            <person name="Schliwa M."/>
        </authorList>
    </citation>
    <scope>NUCLEOTIDE SEQUENCE [LARGE SCALE GENOMIC DNA]</scope>
</reference>
<evidence type="ECO:0000313" key="1">
    <source>
        <dbReference type="EMBL" id="ETO13031.1"/>
    </source>
</evidence>
<protein>
    <recommendedName>
        <fullName evidence="3">RGS domain-containing protein</fullName>
    </recommendedName>
</protein>
<dbReference type="EMBL" id="ASPP01020886">
    <property type="protein sequence ID" value="ETO13031.1"/>
    <property type="molecule type" value="Genomic_DNA"/>
</dbReference>
<dbReference type="InterPro" id="IPR044926">
    <property type="entry name" value="RGS_subdomain_2"/>
</dbReference>
<dbReference type="AlphaFoldDB" id="X6MH91"/>
<sequence length="208" mass="24393">GRSLSRPFFKQQSSPIKPELSGKISVIRTQSTDFEVKLWDVLADWNGFQLFMHHLSFEFSMSNLLGIVELTQFQQFYHFDRVNLDTRNSNTDIRNSNVDEFISLPMEKIPRSSIVFNKDLTIFQKCACLCEKYVLPGSVHELNLSYKTRQRLVEDHKQLFSSKSIAECACIFDIVVQETTSLIFDSFWRFRQSNTFQEWSDKTFSNKN</sequence>
<comment type="caution">
    <text evidence="1">The sequence shown here is derived from an EMBL/GenBank/DDBJ whole genome shotgun (WGS) entry which is preliminary data.</text>
</comment>
<feature type="non-terminal residue" evidence="1">
    <location>
        <position position="1"/>
    </location>
</feature>